<dbReference type="EMBL" id="JACHJQ010000001">
    <property type="protein sequence ID" value="MBB4904716.1"/>
    <property type="molecule type" value="Genomic_DNA"/>
</dbReference>
<dbReference type="Proteomes" id="UP000520767">
    <property type="component" value="Unassembled WGS sequence"/>
</dbReference>
<feature type="transmembrane region" description="Helical" evidence="1">
    <location>
        <begin position="42"/>
        <end position="67"/>
    </location>
</feature>
<keyword evidence="1" id="KW-1133">Transmembrane helix</keyword>
<proteinExistence type="predicted"/>
<evidence type="ECO:0000313" key="3">
    <source>
        <dbReference type="Proteomes" id="UP000520767"/>
    </source>
</evidence>
<sequence length="153" mass="16245">MVRRVLPNYLWLVLAILFVQIILNVFGGAVLLYALGGQPEAGLLYAVVCFALLASIVLAVSALFLVLRTPWARYPVIVVEGLSMAGGLMSLLTGSAAGITNLALGFAVIVMLYQPEVRAWLSDVRTPPGQWHGPATPVGMAASGRLQGRNVTD</sequence>
<protein>
    <submittedName>
        <fullName evidence="2">Uncharacterized protein</fullName>
    </submittedName>
</protein>
<dbReference type="RefSeq" id="WP_184808932.1">
    <property type="nucleotide sequence ID" value="NZ_JACHJQ010000001.1"/>
</dbReference>
<comment type="caution">
    <text evidence="2">The sequence shown here is derived from an EMBL/GenBank/DDBJ whole genome shotgun (WGS) entry which is preliminary data.</text>
</comment>
<organism evidence="2 3">
    <name type="scientific">Actinophytocola algeriensis</name>
    <dbReference type="NCBI Taxonomy" id="1768010"/>
    <lineage>
        <taxon>Bacteria</taxon>
        <taxon>Bacillati</taxon>
        <taxon>Actinomycetota</taxon>
        <taxon>Actinomycetes</taxon>
        <taxon>Pseudonocardiales</taxon>
        <taxon>Pseudonocardiaceae</taxon>
    </lineage>
</organism>
<reference evidence="2 3" key="1">
    <citation type="submission" date="2020-08" db="EMBL/GenBank/DDBJ databases">
        <title>Genomic Encyclopedia of Type Strains, Phase III (KMG-III): the genomes of soil and plant-associated and newly described type strains.</title>
        <authorList>
            <person name="Whitman W."/>
        </authorList>
    </citation>
    <scope>NUCLEOTIDE SEQUENCE [LARGE SCALE GENOMIC DNA]</scope>
    <source>
        <strain evidence="2 3">CECT 8960</strain>
    </source>
</reference>
<name>A0A7W7Q0H4_9PSEU</name>
<feature type="transmembrane region" description="Helical" evidence="1">
    <location>
        <begin position="9"/>
        <end position="36"/>
    </location>
</feature>
<keyword evidence="1" id="KW-0472">Membrane</keyword>
<gene>
    <name evidence="2" type="ORF">FHR82_000926</name>
</gene>
<accession>A0A7W7Q0H4</accession>
<evidence type="ECO:0000256" key="1">
    <source>
        <dbReference type="SAM" id="Phobius"/>
    </source>
</evidence>
<feature type="transmembrane region" description="Helical" evidence="1">
    <location>
        <begin position="88"/>
        <end position="113"/>
    </location>
</feature>
<dbReference type="AlphaFoldDB" id="A0A7W7Q0H4"/>
<keyword evidence="1" id="KW-0812">Transmembrane</keyword>
<keyword evidence="3" id="KW-1185">Reference proteome</keyword>
<evidence type="ECO:0000313" key="2">
    <source>
        <dbReference type="EMBL" id="MBB4904716.1"/>
    </source>
</evidence>